<accession>A0AA39RT04</accession>
<dbReference type="SUPFAM" id="SSF54160">
    <property type="entry name" value="Chromo domain-like"/>
    <property type="match status" value="1"/>
</dbReference>
<dbReference type="Gene3D" id="2.40.50.40">
    <property type="match status" value="1"/>
</dbReference>
<gene>
    <name evidence="2" type="ORF">LWI29_026017</name>
</gene>
<dbReference type="InterPro" id="IPR056924">
    <property type="entry name" value="SH3_Tf2-1"/>
</dbReference>
<dbReference type="InterPro" id="IPR023780">
    <property type="entry name" value="Chromo_domain"/>
</dbReference>
<evidence type="ECO:0000313" key="3">
    <source>
        <dbReference type="Proteomes" id="UP001168877"/>
    </source>
</evidence>
<dbReference type="Pfam" id="PF00385">
    <property type="entry name" value="Chromo"/>
    <property type="match status" value="1"/>
</dbReference>
<comment type="caution">
    <text evidence="2">The sequence shown here is derived from an EMBL/GenBank/DDBJ whole genome shotgun (WGS) entry which is preliminary data.</text>
</comment>
<protein>
    <recommendedName>
        <fullName evidence="1">Chromo domain-containing protein</fullName>
    </recommendedName>
</protein>
<name>A0AA39RT04_ACESA</name>
<dbReference type="AlphaFoldDB" id="A0AA39RT04"/>
<organism evidence="2 3">
    <name type="scientific">Acer saccharum</name>
    <name type="common">Sugar maple</name>
    <dbReference type="NCBI Taxonomy" id="4024"/>
    <lineage>
        <taxon>Eukaryota</taxon>
        <taxon>Viridiplantae</taxon>
        <taxon>Streptophyta</taxon>
        <taxon>Embryophyta</taxon>
        <taxon>Tracheophyta</taxon>
        <taxon>Spermatophyta</taxon>
        <taxon>Magnoliopsida</taxon>
        <taxon>eudicotyledons</taxon>
        <taxon>Gunneridae</taxon>
        <taxon>Pentapetalae</taxon>
        <taxon>rosids</taxon>
        <taxon>malvids</taxon>
        <taxon>Sapindales</taxon>
        <taxon>Sapindaceae</taxon>
        <taxon>Hippocastanoideae</taxon>
        <taxon>Acereae</taxon>
        <taxon>Acer</taxon>
    </lineage>
</organism>
<dbReference type="PANTHER" id="PTHR46148:SF52">
    <property type="entry name" value="OS04G0603800 PROTEIN"/>
    <property type="match status" value="1"/>
</dbReference>
<evidence type="ECO:0000313" key="2">
    <source>
        <dbReference type="EMBL" id="KAK0579410.1"/>
    </source>
</evidence>
<keyword evidence="3" id="KW-1185">Reference proteome</keyword>
<dbReference type="PROSITE" id="PS50013">
    <property type="entry name" value="CHROMO_2"/>
    <property type="match status" value="1"/>
</dbReference>
<dbReference type="InterPro" id="IPR016197">
    <property type="entry name" value="Chromo-like_dom_sf"/>
</dbReference>
<evidence type="ECO:0000259" key="1">
    <source>
        <dbReference type="PROSITE" id="PS50013"/>
    </source>
</evidence>
<reference evidence="2" key="1">
    <citation type="journal article" date="2022" name="Plant J.">
        <title>Strategies of tolerance reflected in two North American maple genomes.</title>
        <authorList>
            <person name="McEvoy S.L."/>
            <person name="Sezen U.U."/>
            <person name="Trouern-Trend A."/>
            <person name="McMahon S.M."/>
            <person name="Schaberg P.G."/>
            <person name="Yang J."/>
            <person name="Wegrzyn J.L."/>
            <person name="Swenson N.G."/>
        </authorList>
    </citation>
    <scope>NUCLEOTIDE SEQUENCE</scope>
    <source>
        <strain evidence="2">NS2018</strain>
    </source>
</reference>
<sequence>MKQYADKHRRELEFQPGDLVLLKLKPYQLRSLAKRVNEKLSPRFYGPFEVLARIGKVAYHLKLLVIARIHSVFHVSQLKWFLGQEFRVQPLPPQLSEELELVVTPEDILQVRHDAVRPDIIREVLVKWAGLPDCEATWEPLQSLLAQFPDFNLEDKVLSKGGSNDRPPIKWVYSRRGRKVIGMESSGQVGS</sequence>
<dbReference type="Pfam" id="PF24626">
    <property type="entry name" value="SH3_Tf2-1"/>
    <property type="match status" value="1"/>
</dbReference>
<dbReference type="Proteomes" id="UP001168877">
    <property type="component" value="Unassembled WGS sequence"/>
</dbReference>
<reference evidence="2" key="2">
    <citation type="submission" date="2023-06" db="EMBL/GenBank/DDBJ databases">
        <authorList>
            <person name="Swenson N.G."/>
            <person name="Wegrzyn J.L."/>
            <person name="Mcevoy S.L."/>
        </authorList>
    </citation>
    <scope>NUCLEOTIDE SEQUENCE</scope>
    <source>
        <strain evidence="2">NS2018</strain>
        <tissue evidence="2">Leaf</tissue>
    </source>
</reference>
<proteinExistence type="predicted"/>
<feature type="domain" description="Chromo" evidence="1">
    <location>
        <begin position="103"/>
        <end position="144"/>
    </location>
</feature>
<dbReference type="PANTHER" id="PTHR46148">
    <property type="entry name" value="CHROMO DOMAIN-CONTAINING PROTEIN"/>
    <property type="match status" value="1"/>
</dbReference>
<dbReference type="EMBL" id="JAUESC010000385">
    <property type="protein sequence ID" value="KAK0579410.1"/>
    <property type="molecule type" value="Genomic_DNA"/>
</dbReference>
<dbReference type="InterPro" id="IPR000953">
    <property type="entry name" value="Chromo/chromo_shadow_dom"/>
</dbReference>